<keyword evidence="3" id="KW-0963">Cytoplasm</keyword>
<dbReference type="PANTHER" id="PTHR31169">
    <property type="entry name" value="OS05G0300700 PROTEIN"/>
    <property type="match status" value="1"/>
</dbReference>
<dbReference type="GO" id="GO:0005737">
    <property type="term" value="C:cytoplasm"/>
    <property type="evidence" value="ECO:0007669"/>
    <property type="project" value="UniProtKB-SubCell"/>
</dbReference>
<dbReference type="GO" id="GO:0006355">
    <property type="term" value="P:regulation of DNA-templated transcription"/>
    <property type="evidence" value="ECO:0007669"/>
    <property type="project" value="InterPro"/>
</dbReference>
<keyword evidence="6" id="KW-0832">Ubl conjugation</keyword>
<evidence type="ECO:0000256" key="4">
    <source>
        <dbReference type="ARBA" id="ARBA00022499"/>
    </source>
</evidence>
<dbReference type="EMBL" id="JAUEPU010000002">
    <property type="protein sequence ID" value="KAK0504839.1"/>
    <property type="molecule type" value="Genomic_DNA"/>
</dbReference>
<dbReference type="GO" id="GO:0005634">
    <property type="term" value="C:nucleus"/>
    <property type="evidence" value="ECO:0007669"/>
    <property type="project" value="UniProtKB-SubCell"/>
</dbReference>
<keyword evidence="8" id="KW-0804">Transcription</keyword>
<comment type="caution">
    <text evidence="12">The sequence shown here is derived from an EMBL/GenBank/DDBJ whole genome shotgun (WGS) entry which is preliminary data.</text>
</comment>
<sequence>MELTPASAARRFMKVHVQIPPSPLRLYSKPILASPIPTTSSCLKENTTLPRISSSAMIKRKADDQEIVGSTAKKAKSTPTDAPGLFCHQCNKKRDPADCLQCTAMRTRSGQVMSRRCAVKFCRSCLKNRYDQNLDTLKLFAGSVGEEGHIKEAGYVFRCYKCRDICNCWRCRKVKGLAPIGNRLQIARKEGNKPSGSKIANTLSSVNNNSKEPTSNKIHTASVKKTKKRVMPNVTWTSLKSNLGAADAEARIFIREFVLRFAQAMGSAISKAHLEEMALIGGKGRASDDDALVEWVSEPAVKSILLWLLGLLSYEEGDESIEKLIKVCSKDIRGSGANLNKMWDSLAVLRHSIENTNCAIFIPNPLPCSDSAVTHNTRSCRGSNRPDDSIFIASSAQLVPVVLSLIDSVLQTQTIRTEIEDGVKLGKDQTREKQEAARKEHERWEGMKRPTDNKKGPEAQELKVKRREHKEIIQSLDSALKVVSHDFSVRSGPLGIDGDGRVYWALSPGINDRQYAMQYVSAMAAGTKKPKKGKGCTRAGQDESSLSDWSSSIAVWGQKPKTATLSTVSEDDSDEDAEMDQWWGFSDPEGIRKLADWLFIVSGLEEDGPENSPTDGEAVRNNDSIKELVQNLKEYATVLAWRCKDEND</sequence>
<name>A0AA39UZM3_9AGAR</name>
<evidence type="ECO:0000256" key="2">
    <source>
        <dbReference type="ARBA" id="ARBA00004496"/>
    </source>
</evidence>
<evidence type="ECO:0000256" key="5">
    <source>
        <dbReference type="ARBA" id="ARBA00022553"/>
    </source>
</evidence>
<protein>
    <recommendedName>
        <fullName evidence="11">Zinc-finger domain-containing protein</fullName>
    </recommendedName>
</protein>
<evidence type="ECO:0000256" key="3">
    <source>
        <dbReference type="ARBA" id="ARBA00022490"/>
    </source>
</evidence>
<gene>
    <name evidence="12" type="ORF">EDD18DRAFT_1126676</name>
</gene>
<keyword evidence="5" id="KW-0597">Phosphoprotein</keyword>
<evidence type="ECO:0000256" key="9">
    <source>
        <dbReference type="ARBA" id="ARBA00023242"/>
    </source>
</evidence>
<evidence type="ECO:0000313" key="12">
    <source>
        <dbReference type="EMBL" id="KAK0504839.1"/>
    </source>
</evidence>
<reference evidence="12" key="1">
    <citation type="submission" date="2023-06" db="EMBL/GenBank/DDBJ databases">
        <authorList>
            <consortium name="Lawrence Berkeley National Laboratory"/>
            <person name="Ahrendt S."/>
            <person name="Sahu N."/>
            <person name="Indic B."/>
            <person name="Wong-Bajracharya J."/>
            <person name="Merenyi Z."/>
            <person name="Ke H.-M."/>
            <person name="Monk M."/>
            <person name="Kocsube S."/>
            <person name="Drula E."/>
            <person name="Lipzen A."/>
            <person name="Balint B."/>
            <person name="Henrissat B."/>
            <person name="Andreopoulos B."/>
            <person name="Martin F.M."/>
            <person name="Harder C.B."/>
            <person name="Rigling D."/>
            <person name="Ford K.L."/>
            <person name="Foster G.D."/>
            <person name="Pangilinan J."/>
            <person name="Papanicolaou A."/>
            <person name="Barry K."/>
            <person name="LaButti K."/>
            <person name="Viragh M."/>
            <person name="Koriabine M."/>
            <person name="Yan M."/>
            <person name="Riley R."/>
            <person name="Champramary S."/>
            <person name="Plett K.L."/>
            <person name="Tsai I.J."/>
            <person name="Slot J."/>
            <person name="Sipos G."/>
            <person name="Plett J."/>
            <person name="Nagy L.G."/>
            <person name="Grigoriev I.V."/>
        </authorList>
    </citation>
    <scope>NUCLEOTIDE SEQUENCE</scope>
    <source>
        <strain evidence="12">HWK02</strain>
    </source>
</reference>
<accession>A0AA39UZM3</accession>
<organism evidence="12 13">
    <name type="scientific">Armillaria luteobubalina</name>
    <dbReference type="NCBI Taxonomy" id="153913"/>
    <lineage>
        <taxon>Eukaryota</taxon>
        <taxon>Fungi</taxon>
        <taxon>Dikarya</taxon>
        <taxon>Basidiomycota</taxon>
        <taxon>Agaricomycotina</taxon>
        <taxon>Agaricomycetes</taxon>
        <taxon>Agaricomycetidae</taxon>
        <taxon>Agaricales</taxon>
        <taxon>Marasmiineae</taxon>
        <taxon>Physalacriaceae</taxon>
        <taxon>Armillaria</taxon>
    </lineage>
</organism>
<evidence type="ECO:0000256" key="6">
    <source>
        <dbReference type="ARBA" id="ARBA00022843"/>
    </source>
</evidence>
<comment type="subcellular location">
    <subcellularLocation>
        <location evidence="2">Cytoplasm</location>
    </subcellularLocation>
    <subcellularLocation>
        <location evidence="1">Nucleus</location>
    </subcellularLocation>
</comment>
<keyword evidence="13" id="KW-1185">Reference proteome</keyword>
<dbReference type="PANTHER" id="PTHR31169:SF8">
    <property type="entry name" value="ZINC-FINGER DOMAIN OF MONOAMINE-OXIDASE A REPRESSOR R1 PROTEIN"/>
    <property type="match status" value="1"/>
</dbReference>
<evidence type="ECO:0000256" key="7">
    <source>
        <dbReference type="ARBA" id="ARBA00023015"/>
    </source>
</evidence>
<evidence type="ECO:0000256" key="8">
    <source>
        <dbReference type="ARBA" id="ARBA00023163"/>
    </source>
</evidence>
<feature type="region of interest" description="Disordered" evidence="10">
    <location>
        <begin position="428"/>
        <end position="460"/>
    </location>
</feature>
<evidence type="ECO:0000259" key="11">
    <source>
        <dbReference type="Pfam" id="PF10497"/>
    </source>
</evidence>
<keyword evidence="4" id="KW-1017">Isopeptide bond</keyword>
<evidence type="ECO:0000256" key="10">
    <source>
        <dbReference type="SAM" id="MobiDB-lite"/>
    </source>
</evidence>
<dbReference type="InterPro" id="IPR040221">
    <property type="entry name" value="CDCA7/CDA7L"/>
</dbReference>
<feature type="region of interest" description="Disordered" evidence="10">
    <location>
        <begin position="191"/>
        <end position="219"/>
    </location>
</feature>
<dbReference type="Proteomes" id="UP001175228">
    <property type="component" value="Unassembled WGS sequence"/>
</dbReference>
<dbReference type="InterPro" id="IPR018866">
    <property type="entry name" value="Znf-4CXXC_R1"/>
</dbReference>
<feature type="domain" description="Zinc-finger" evidence="11">
    <location>
        <begin position="84"/>
        <end position="193"/>
    </location>
</feature>
<keyword evidence="9" id="KW-0539">Nucleus</keyword>
<dbReference type="Pfam" id="PF10497">
    <property type="entry name" value="zf-4CXXC_R1"/>
    <property type="match status" value="1"/>
</dbReference>
<dbReference type="AlphaFoldDB" id="A0AA39UZM3"/>
<evidence type="ECO:0000313" key="13">
    <source>
        <dbReference type="Proteomes" id="UP001175228"/>
    </source>
</evidence>
<feature type="compositionally biased region" description="Polar residues" evidence="10">
    <location>
        <begin position="194"/>
        <end position="219"/>
    </location>
</feature>
<proteinExistence type="predicted"/>
<keyword evidence="7" id="KW-0805">Transcription regulation</keyword>
<evidence type="ECO:0000256" key="1">
    <source>
        <dbReference type="ARBA" id="ARBA00004123"/>
    </source>
</evidence>